<evidence type="ECO:0000313" key="2">
    <source>
        <dbReference type="EMBL" id="KKK36325.1"/>
    </source>
</evidence>
<dbReference type="InterPro" id="IPR052200">
    <property type="entry name" value="Protoporphyrinogen_IX_DH"/>
</dbReference>
<dbReference type="Proteomes" id="UP000034166">
    <property type="component" value="Unassembled WGS sequence"/>
</dbReference>
<dbReference type="InterPro" id="IPR029039">
    <property type="entry name" value="Flavoprotein-like_sf"/>
</dbReference>
<dbReference type="SUPFAM" id="SSF52218">
    <property type="entry name" value="Flavoproteins"/>
    <property type="match status" value="1"/>
</dbReference>
<reference evidence="2 3" key="1">
    <citation type="submission" date="2015-04" db="EMBL/GenBank/DDBJ databases">
        <title>Taxonomic description and genome sequence of Bacillus campisalis sp. nov., a novel member of the genus Bacillus isolated from solar saltern.</title>
        <authorList>
            <person name="Mathan Kumar R."/>
            <person name="Kaur G."/>
            <person name="Kumar A."/>
            <person name="Singh N.K."/>
            <person name="Kaur N."/>
            <person name="Kumar N."/>
            <person name="Mayilraj S."/>
        </authorList>
    </citation>
    <scope>NUCLEOTIDE SEQUENCE [LARGE SCALE GENOMIC DNA]</scope>
    <source>
        <strain evidence="2 3">SA2-6</strain>
    </source>
</reference>
<dbReference type="PATRIC" id="fig|1408103.3.peg.4373"/>
<dbReference type="PANTHER" id="PTHR38030">
    <property type="entry name" value="PROTOPORPHYRINOGEN IX DEHYDROGENASE [MENAQUINONE]"/>
    <property type="match status" value="1"/>
</dbReference>
<feature type="domain" description="Flavodoxin" evidence="1">
    <location>
        <begin position="4"/>
        <end position="141"/>
    </location>
</feature>
<dbReference type="PANTHER" id="PTHR38030:SF2">
    <property type="entry name" value="PROTOPORPHYRINOGEN IX DEHYDROGENASE [QUINONE]"/>
    <property type="match status" value="1"/>
</dbReference>
<dbReference type="GO" id="GO:0006783">
    <property type="term" value="P:heme biosynthetic process"/>
    <property type="evidence" value="ECO:0007669"/>
    <property type="project" value="TreeGrafter"/>
</dbReference>
<comment type="caution">
    <text evidence="2">The sequence shown here is derived from an EMBL/GenBank/DDBJ whole genome shotgun (WGS) entry which is preliminary data.</text>
</comment>
<organism evidence="2 3">
    <name type="scientific">Mesobacillus campisalis</name>
    <dbReference type="NCBI Taxonomy" id="1408103"/>
    <lineage>
        <taxon>Bacteria</taxon>
        <taxon>Bacillati</taxon>
        <taxon>Bacillota</taxon>
        <taxon>Bacilli</taxon>
        <taxon>Bacillales</taxon>
        <taxon>Bacillaceae</taxon>
        <taxon>Mesobacillus</taxon>
    </lineage>
</organism>
<dbReference type="Pfam" id="PF12724">
    <property type="entry name" value="Flavodoxin_5"/>
    <property type="match status" value="1"/>
</dbReference>
<dbReference type="EMBL" id="LAYY01000033">
    <property type="protein sequence ID" value="KKK36325.1"/>
    <property type="molecule type" value="Genomic_DNA"/>
</dbReference>
<gene>
    <name evidence="2" type="ORF">WQ57_19755</name>
</gene>
<protein>
    <recommendedName>
        <fullName evidence="1">Flavodoxin domain-containing protein</fullName>
    </recommendedName>
</protein>
<name>A0A0M2SUP4_9BACI</name>
<sequence length="182" mass="20430">MKSLIVYCSSHGTTSKAALLLRKELEGDVVVVNLNRTRLHSDIGLFDTVIIGGSIHAGNIQSKVRKFIKENSADLMTKNIGLFLCCMCEGREAEQQFESAFPHSLRDRAIANGFFGGEFLVSRMNFIEKQIVKRVGGVTEDTCRLNTQAIQDFAHVLNRRHIHAEASMYSFEPSCSRAMRLY</sequence>
<dbReference type="GO" id="GO:0010181">
    <property type="term" value="F:FMN binding"/>
    <property type="evidence" value="ECO:0007669"/>
    <property type="project" value="TreeGrafter"/>
</dbReference>
<evidence type="ECO:0000259" key="1">
    <source>
        <dbReference type="Pfam" id="PF12724"/>
    </source>
</evidence>
<evidence type="ECO:0000313" key="3">
    <source>
        <dbReference type="Proteomes" id="UP000034166"/>
    </source>
</evidence>
<keyword evidence="3" id="KW-1185">Reference proteome</keyword>
<dbReference type="InterPro" id="IPR026816">
    <property type="entry name" value="Flavodoxin_dom"/>
</dbReference>
<dbReference type="AlphaFoldDB" id="A0A0M2SUP4"/>
<dbReference type="OrthoDB" id="2146857at2"/>
<dbReference type="Gene3D" id="3.40.50.360">
    <property type="match status" value="1"/>
</dbReference>
<accession>A0A0M2SUP4</accession>
<proteinExistence type="predicted"/>
<dbReference type="GO" id="GO:0070819">
    <property type="term" value="F:menaquinone-dependent protoporphyrinogen oxidase activity"/>
    <property type="evidence" value="ECO:0007669"/>
    <property type="project" value="TreeGrafter"/>
</dbReference>
<dbReference type="RefSeq" id="WP_046525492.1">
    <property type="nucleotide sequence ID" value="NZ_LAYY01000033.1"/>
</dbReference>